<sequence>MVLLTSSSISVAISSSIIGLFTFLLFLSGYVLQQQSVRSIQAVLHPPTRSNKPAIQLSPTLQTTVAVAANIKSADSTRVVSSTSGDAIGTSLPAGKVAKPFGNPPNGAGSNQEVLLDADDTPTNKYAYIQLISKPSAADICSSLLFFTTLASKTPNLDTDLLFLYPKSWDSSSPTKSVSLALDRLRQSHADITLHAIDMANPRDRSPSDIRLLSKASSKLSRYERVFHLHSPGMLLDAEKLNTLLSSPLEDADKSDKNNKGATMPWSPTRLSVSETQLPPAFLATSRHLPSGATSVQSYVLAPIVRESFVAPASYRHTSSSDPNVLPQPAYVFFEKGRRRKVEVETMYFQEWKDGVQQVCSGIDLDD</sequence>
<dbReference type="EMBL" id="PDNA01000071">
    <property type="protein sequence ID" value="PGH16779.1"/>
    <property type="molecule type" value="Genomic_DNA"/>
</dbReference>
<feature type="region of interest" description="Disordered" evidence="1">
    <location>
        <begin position="249"/>
        <end position="268"/>
    </location>
</feature>
<name>A0A2B7Y6P8_POLH7</name>
<evidence type="ECO:0000256" key="1">
    <source>
        <dbReference type="SAM" id="MobiDB-lite"/>
    </source>
</evidence>
<feature type="transmembrane region" description="Helical" evidence="2">
    <location>
        <begin position="12"/>
        <end position="32"/>
    </location>
</feature>
<evidence type="ECO:0000313" key="3">
    <source>
        <dbReference type="EMBL" id="PGH16779.1"/>
    </source>
</evidence>
<evidence type="ECO:0000313" key="4">
    <source>
        <dbReference type="Proteomes" id="UP000224634"/>
    </source>
</evidence>
<reference evidence="3 4" key="1">
    <citation type="submission" date="2017-10" db="EMBL/GenBank/DDBJ databases">
        <title>Comparative genomics in systemic dimorphic fungi from Ajellomycetaceae.</title>
        <authorList>
            <person name="Munoz J.F."/>
            <person name="Mcewen J.G."/>
            <person name="Clay O.K."/>
            <person name="Cuomo C.A."/>
        </authorList>
    </citation>
    <scope>NUCLEOTIDE SEQUENCE [LARGE SCALE GENOMIC DNA]</scope>
    <source>
        <strain evidence="3 4">UAMH7299</strain>
    </source>
</reference>
<keyword evidence="2" id="KW-0472">Membrane</keyword>
<dbReference type="AlphaFoldDB" id="A0A2B7Y6P8"/>
<accession>A0A2B7Y6P8</accession>
<keyword evidence="2" id="KW-0812">Transmembrane</keyword>
<protein>
    <submittedName>
        <fullName evidence="3">Uncharacterized protein</fullName>
    </submittedName>
</protein>
<proteinExistence type="predicted"/>
<dbReference type="Proteomes" id="UP000224634">
    <property type="component" value="Unassembled WGS sequence"/>
</dbReference>
<keyword evidence="4" id="KW-1185">Reference proteome</keyword>
<gene>
    <name evidence="3" type="ORF">AJ80_05094</name>
</gene>
<comment type="caution">
    <text evidence="3">The sequence shown here is derived from an EMBL/GenBank/DDBJ whole genome shotgun (WGS) entry which is preliminary data.</text>
</comment>
<dbReference type="OrthoDB" id="5367275at2759"/>
<keyword evidence="2" id="KW-1133">Transmembrane helix</keyword>
<evidence type="ECO:0000256" key="2">
    <source>
        <dbReference type="SAM" id="Phobius"/>
    </source>
</evidence>
<organism evidence="3 4">
    <name type="scientific">Polytolypa hystricis (strain UAMH7299)</name>
    <dbReference type="NCBI Taxonomy" id="1447883"/>
    <lineage>
        <taxon>Eukaryota</taxon>
        <taxon>Fungi</taxon>
        <taxon>Dikarya</taxon>
        <taxon>Ascomycota</taxon>
        <taxon>Pezizomycotina</taxon>
        <taxon>Eurotiomycetes</taxon>
        <taxon>Eurotiomycetidae</taxon>
        <taxon>Onygenales</taxon>
        <taxon>Onygenales incertae sedis</taxon>
        <taxon>Polytolypa</taxon>
    </lineage>
</organism>